<reference evidence="2" key="1">
    <citation type="submission" date="2023-07" db="EMBL/GenBank/DDBJ databases">
        <authorList>
            <consortium name="AG Swart"/>
            <person name="Singh M."/>
            <person name="Singh A."/>
            <person name="Seah K."/>
            <person name="Emmerich C."/>
        </authorList>
    </citation>
    <scope>NUCLEOTIDE SEQUENCE</scope>
    <source>
        <strain evidence="2">DP1</strain>
    </source>
</reference>
<gene>
    <name evidence="2" type="ORF">ECRASSUSDP1_LOCUS7873</name>
</gene>
<dbReference type="EMBL" id="CAMPGE010007688">
    <property type="protein sequence ID" value="CAI2366600.1"/>
    <property type="molecule type" value="Genomic_DNA"/>
</dbReference>
<feature type="region of interest" description="Disordered" evidence="1">
    <location>
        <begin position="138"/>
        <end position="164"/>
    </location>
</feature>
<accession>A0AAD1UJI4</accession>
<evidence type="ECO:0000313" key="3">
    <source>
        <dbReference type="Proteomes" id="UP001295684"/>
    </source>
</evidence>
<evidence type="ECO:0000256" key="1">
    <source>
        <dbReference type="SAM" id="MobiDB-lite"/>
    </source>
</evidence>
<proteinExistence type="predicted"/>
<evidence type="ECO:0000313" key="2">
    <source>
        <dbReference type="EMBL" id="CAI2366600.1"/>
    </source>
</evidence>
<keyword evidence="3" id="KW-1185">Reference proteome</keyword>
<sequence length="245" mass="28494">MGCKKRGENSCPKVLLLLENLLFKDILHGYNQNKTLRRKLKSTRPSPISFKFCKTFVKINGVKSTRKDFQISKKAIRATSNSKLNRKVKQTTSRIMRNKINSLSPQKRNILSFIAGQAIETNKRVKRHKQLNLQMKQKFRVQSPPSSNTSKRRHHEEIFDPSPPVLNTGTLSPKFITKFDQLHYKLKDLKSSPGVCQSSFMLNKKLKEIHSNKEGIHPEGKLFKVFNNNFINEVRFKQELRKHKP</sequence>
<dbReference type="Proteomes" id="UP001295684">
    <property type="component" value="Unassembled WGS sequence"/>
</dbReference>
<name>A0AAD1UJI4_EUPCR</name>
<organism evidence="2 3">
    <name type="scientific">Euplotes crassus</name>
    <dbReference type="NCBI Taxonomy" id="5936"/>
    <lineage>
        <taxon>Eukaryota</taxon>
        <taxon>Sar</taxon>
        <taxon>Alveolata</taxon>
        <taxon>Ciliophora</taxon>
        <taxon>Intramacronucleata</taxon>
        <taxon>Spirotrichea</taxon>
        <taxon>Hypotrichia</taxon>
        <taxon>Euplotida</taxon>
        <taxon>Euplotidae</taxon>
        <taxon>Moneuplotes</taxon>
    </lineage>
</organism>
<protein>
    <submittedName>
        <fullName evidence="2">Uncharacterized protein</fullName>
    </submittedName>
</protein>
<comment type="caution">
    <text evidence="2">The sequence shown here is derived from an EMBL/GenBank/DDBJ whole genome shotgun (WGS) entry which is preliminary data.</text>
</comment>
<dbReference type="AlphaFoldDB" id="A0AAD1UJI4"/>